<reference evidence="3 4" key="1">
    <citation type="submission" date="2021-01" db="EMBL/GenBank/DDBJ databases">
        <title>Paenibacillus sp.nov. isolated from the rhizosphere soil of tomato plant.</title>
        <authorList>
            <person name="Thin K.K."/>
            <person name="Zhang X."/>
            <person name="He S."/>
        </authorList>
    </citation>
    <scope>NUCLEOTIDE SEQUENCE [LARGE SCALE GENOMIC DNA]</scope>
    <source>
        <strain evidence="3 4">DXFW5</strain>
    </source>
</reference>
<dbReference type="InterPro" id="IPR055170">
    <property type="entry name" value="GFO_IDH_MocA-like_dom"/>
</dbReference>
<gene>
    <name evidence="3" type="ORF">IM700_015160</name>
</gene>
<dbReference type="Gene3D" id="3.40.50.720">
    <property type="entry name" value="NAD(P)-binding Rossmann-like Domain"/>
    <property type="match status" value="1"/>
</dbReference>
<dbReference type="InterPro" id="IPR052515">
    <property type="entry name" value="Gfo/Idh/MocA_Oxidoreductase"/>
</dbReference>
<name>A0ABS2H6C0_9BACL</name>
<dbReference type="RefSeq" id="WP_193415359.1">
    <property type="nucleotide sequence ID" value="NZ_JADCNN020000013.1"/>
</dbReference>
<dbReference type="InterPro" id="IPR036291">
    <property type="entry name" value="NAD(P)-bd_dom_sf"/>
</dbReference>
<organism evidence="3 4">
    <name type="scientific">Paenibacillus rhizolycopersici</name>
    <dbReference type="NCBI Taxonomy" id="2780073"/>
    <lineage>
        <taxon>Bacteria</taxon>
        <taxon>Bacillati</taxon>
        <taxon>Bacillota</taxon>
        <taxon>Bacilli</taxon>
        <taxon>Bacillales</taxon>
        <taxon>Paenibacillaceae</taxon>
        <taxon>Paenibacillus</taxon>
    </lineage>
</organism>
<evidence type="ECO:0000259" key="1">
    <source>
        <dbReference type="Pfam" id="PF01408"/>
    </source>
</evidence>
<feature type="domain" description="GFO/IDH/MocA-like oxidoreductase" evidence="2">
    <location>
        <begin position="131"/>
        <end position="252"/>
    </location>
</feature>
<dbReference type="EMBL" id="JADCNN020000013">
    <property type="protein sequence ID" value="MBM6996995.1"/>
    <property type="molecule type" value="Genomic_DNA"/>
</dbReference>
<comment type="caution">
    <text evidence="3">The sequence shown here is derived from an EMBL/GenBank/DDBJ whole genome shotgun (WGS) entry which is preliminary data.</text>
</comment>
<evidence type="ECO:0000259" key="2">
    <source>
        <dbReference type="Pfam" id="PF22725"/>
    </source>
</evidence>
<evidence type="ECO:0000313" key="4">
    <source>
        <dbReference type="Proteomes" id="UP001516620"/>
    </source>
</evidence>
<dbReference type="Pfam" id="PF01408">
    <property type="entry name" value="GFO_IDH_MocA"/>
    <property type="match status" value="1"/>
</dbReference>
<evidence type="ECO:0000313" key="3">
    <source>
        <dbReference type="EMBL" id="MBM6996995.1"/>
    </source>
</evidence>
<dbReference type="PANTHER" id="PTHR43249">
    <property type="entry name" value="UDP-N-ACETYL-2-AMINO-2-DEOXY-D-GLUCURONATE OXIDASE"/>
    <property type="match status" value="1"/>
</dbReference>
<accession>A0ABS2H6C0</accession>
<dbReference type="InterPro" id="IPR000683">
    <property type="entry name" value="Gfo/Idh/MocA-like_OxRdtase_N"/>
</dbReference>
<dbReference type="PANTHER" id="PTHR43249:SF1">
    <property type="entry name" value="D-GLUCOSIDE 3-DEHYDROGENASE"/>
    <property type="match status" value="1"/>
</dbReference>
<protein>
    <submittedName>
        <fullName evidence="3">Gfo/Idh/MocA family oxidoreductase</fullName>
    </submittedName>
</protein>
<dbReference type="Proteomes" id="UP001516620">
    <property type="component" value="Unassembled WGS sequence"/>
</dbReference>
<sequence>MINVALVGTGSIAVTHLEAFTRFRDRCRITALVDRSGEKAQKLKERFNLDCEIYSDYEEIVNSDSVDLVSLCTPPSTHASLASAFLLAGKHVLVEKPMAPSLSECDRMLEAAARGHALLSIVGQNRFYDPIRQVKQVIDTGLAGRIVHAEANSYWWRGRSYYDVEWRGTWEAEGGGCVMNHAVHHLDLLLWIRGMPSEVLAVTANTSHGNSQVEDLSIAILKFPDGSLAQVTSSVVHHGEEQRLVFQGEHAKVGMPWQVYASAEGDGGFPQRNPDLEAEIQQVAAEVVPLKYTGHAGQIDDVLRAIETGTRQVLIDGNEGRKTIELIMAIYESSATGKPVSLPLPKDSIFYAQESILRKAPRFHPMA</sequence>
<feature type="domain" description="Gfo/Idh/MocA-like oxidoreductase N-terminal" evidence="1">
    <location>
        <begin position="2"/>
        <end position="120"/>
    </location>
</feature>
<keyword evidence="4" id="KW-1185">Reference proteome</keyword>
<dbReference type="SUPFAM" id="SSF55347">
    <property type="entry name" value="Glyceraldehyde-3-phosphate dehydrogenase-like, C-terminal domain"/>
    <property type="match status" value="1"/>
</dbReference>
<dbReference type="Pfam" id="PF22725">
    <property type="entry name" value="GFO_IDH_MocA_C3"/>
    <property type="match status" value="1"/>
</dbReference>
<dbReference type="SUPFAM" id="SSF51735">
    <property type="entry name" value="NAD(P)-binding Rossmann-fold domains"/>
    <property type="match status" value="1"/>
</dbReference>
<proteinExistence type="predicted"/>
<dbReference type="Gene3D" id="3.30.360.10">
    <property type="entry name" value="Dihydrodipicolinate Reductase, domain 2"/>
    <property type="match status" value="1"/>
</dbReference>